<name>A0A0A9BDA0_ARUDO</name>
<dbReference type="EMBL" id="GBRH01235941">
    <property type="protein sequence ID" value="JAD61954.1"/>
    <property type="molecule type" value="Transcribed_RNA"/>
</dbReference>
<organism evidence="1">
    <name type="scientific">Arundo donax</name>
    <name type="common">Giant reed</name>
    <name type="synonym">Donax arundinaceus</name>
    <dbReference type="NCBI Taxonomy" id="35708"/>
    <lineage>
        <taxon>Eukaryota</taxon>
        <taxon>Viridiplantae</taxon>
        <taxon>Streptophyta</taxon>
        <taxon>Embryophyta</taxon>
        <taxon>Tracheophyta</taxon>
        <taxon>Spermatophyta</taxon>
        <taxon>Magnoliopsida</taxon>
        <taxon>Liliopsida</taxon>
        <taxon>Poales</taxon>
        <taxon>Poaceae</taxon>
        <taxon>PACMAD clade</taxon>
        <taxon>Arundinoideae</taxon>
        <taxon>Arundineae</taxon>
        <taxon>Arundo</taxon>
    </lineage>
</organism>
<proteinExistence type="predicted"/>
<protein>
    <submittedName>
        <fullName evidence="1">Uncharacterized protein</fullName>
    </submittedName>
</protein>
<sequence length="29" mass="3298">MAFIKYLRPKVMTTLGAIRSTTTLIDDQL</sequence>
<evidence type="ECO:0000313" key="1">
    <source>
        <dbReference type="EMBL" id="JAD61954.1"/>
    </source>
</evidence>
<accession>A0A0A9BDA0</accession>
<reference evidence="1" key="1">
    <citation type="submission" date="2014-09" db="EMBL/GenBank/DDBJ databases">
        <authorList>
            <person name="Magalhaes I.L.F."/>
            <person name="Oliveira U."/>
            <person name="Santos F.R."/>
            <person name="Vidigal T.H.D.A."/>
            <person name="Brescovit A.D."/>
            <person name="Santos A.J."/>
        </authorList>
    </citation>
    <scope>NUCLEOTIDE SEQUENCE</scope>
    <source>
        <tissue evidence="1">Shoot tissue taken approximately 20 cm above the soil surface</tissue>
    </source>
</reference>
<reference evidence="1" key="2">
    <citation type="journal article" date="2015" name="Data Brief">
        <title>Shoot transcriptome of the giant reed, Arundo donax.</title>
        <authorList>
            <person name="Barrero R.A."/>
            <person name="Guerrero F.D."/>
            <person name="Moolhuijzen P."/>
            <person name="Goolsby J.A."/>
            <person name="Tidwell J."/>
            <person name="Bellgard S.E."/>
            <person name="Bellgard M.I."/>
        </authorList>
    </citation>
    <scope>NUCLEOTIDE SEQUENCE</scope>
    <source>
        <tissue evidence="1">Shoot tissue taken approximately 20 cm above the soil surface</tissue>
    </source>
</reference>
<dbReference type="AlphaFoldDB" id="A0A0A9BDA0"/>